<name>A0A9X1S7D0_9MICC</name>
<evidence type="ECO:0000259" key="1">
    <source>
        <dbReference type="Pfam" id="PF14028"/>
    </source>
</evidence>
<gene>
    <name evidence="2" type="ORF">LJ751_12405</name>
</gene>
<feature type="domain" description="Thiopeptide-type bacteriocin biosynthesis" evidence="1">
    <location>
        <begin position="28"/>
        <end position="309"/>
    </location>
</feature>
<organism evidence="2 3">
    <name type="scientific">Arthrobacter gengyunqii</name>
    <dbReference type="NCBI Taxonomy" id="2886940"/>
    <lineage>
        <taxon>Bacteria</taxon>
        <taxon>Bacillati</taxon>
        <taxon>Actinomycetota</taxon>
        <taxon>Actinomycetes</taxon>
        <taxon>Micrococcales</taxon>
        <taxon>Micrococcaceae</taxon>
        <taxon>Arthrobacter</taxon>
    </lineage>
</organism>
<dbReference type="InterPro" id="IPR023809">
    <property type="entry name" value="Thiopep_bacteriocin_synth_dom"/>
</dbReference>
<evidence type="ECO:0000313" key="2">
    <source>
        <dbReference type="EMBL" id="MCC3270146.1"/>
    </source>
</evidence>
<protein>
    <recommendedName>
        <fullName evidence="1">Thiopeptide-type bacteriocin biosynthesis domain-containing protein</fullName>
    </recommendedName>
</protein>
<dbReference type="AlphaFoldDB" id="A0A9X1S7D0"/>
<reference evidence="2" key="1">
    <citation type="submission" date="2021-10" db="EMBL/GenBank/DDBJ databases">
        <title>Novel species in genus Arthrobacter.</title>
        <authorList>
            <person name="Liu Y."/>
        </authorList>
    </citation>
    <scope>NUCLEOTIDE SEQUENCE</scope>
    <source>
        <strain evidence="2">Zg-Y809</strain>
    </source>
</reference>
<dbReference type="RefSeq" id="WP_227908419.1">
    <property type="nucleotide sequence ID" value="NZ_CP095461.1"/>
</dbReference>
<dbReference type="EMBL" id="JAJFZP010000010">
    <property type="protein sequence ID" value="MCC3270146.1"/>
    <property type="molecule type" value="Genomic_DNA"/>
</dbReference>
<dbReference type="Pfam" id="PF14028">
    <property type="entry name" value="Lant_dehydr_C"/>
    <property type="match status" value="1"/>
</dbReference>
<sequence>MSHTTIPRTVEGSADRSGRQRAGKTSLWWALTIEPEEKGSCDGWVKHVVAPLSAQARNWGAGRAGFSRSEDENSPSLNMNVVAPADVVDRVWDFANALALRSGPTLGSVKLAQTKAITPPWAGGPVPRKMEAALAKYGGMQGMELAGDVAELSSDLAIWAVGRFPGSNVRSPLAALLLFDTCHSMMRGPRSAVWADRRTVSWNYYWDMHLRSCTASYGLRSERAHQTLKDQLAPRIVPAHRIMAALASEPSVDAWRKRWVRVIDNYLYRADKARVSRSAQQMTMTQGRHMLNRLGISVRDEAALGQYARAWTKELEDGLA</sequence>
<proteinExistence type="predicted"/>
<dbReference type="Proteomes" id="UP001139264">
    <property type="component" value="Unassembled WGS sequence"/>
</dbReference>
<comment type="caution">
    <text evidence="2">The sequence shown here is derived from an EMBL/GenBank/DDBJ whole genome shotgun (WGS) entry which is preliminary data.</text>
</comment>
<accession>A0A9X1S7D0</accession>
<evidence type="ECO:0000313" key="3">
    <source>
        <dbReference type="Proteomes" id="UP001139264"/>
    </source>
</evidence>